<keyword evidence="4" id="KW-1185">Reference proteome</keyword>
<evidence type="ECO:0000313" key="4">
    <source>
        <dbReference type="Proteomes" id="UP000827549"/>
    </source>
</evidence>
<feature type="region of interest" description="Disordered" evidence="1">
    <location>
        <begin position="1"/>
        <end position="24"/>
    </location>
</feature>
<dbReference type="AlphaFoldDB" id="A0AAF1BNL7"/>
<reference evidence="3" key="1">
    <citation type="submission" date="2023-10" db="EMBL/GenBank/DDBJ databases">
        <authorList>
            <person name="Noh H."/>
        </authorList>
    </citation>
    <scope>NUCLEOTIDE SEQUENCE</scope>
    <source>
        <strain evidence="3">DUCC4014</strain>
    </source>
</reference>
<feature type="transmembrane region" description="Helical" evidence="2">
    <location>
        <begin position="71"/>
        <end position="96"/>
    </location>
</feature>
<keyword evidence="2" id="KW-0812">Transmembrane</keyword>
<accession>A0AAF1BNL7</accession>
<protein>
    <submittedName>
        <fullName evidence="3">Uncharacterized protein</fullName>
    </submittedName>
</protein>
<keyword evidence="2" id="KW-0472">Membrane</keyword>
<organism evidence="3 4">
    <name type="scientific">Vanrija pseudolonga</name>
    <dbReference type="NCBI Taxonomy" id="143232"/>
    <lineage>
        <taxon>Eukaryota</taxon>
        <taxon>Fungi</taxon>
        <taxon>Dikarya</taxon>
        <taxon>Basidiomycota</taxon>
        <taxon>Agaricomycotina</taxon>
        <taxon>Tremellomycetes</taxon>
        <taxon>Trichosporonales</taxon>
        <taxon>Trichosporonaceae</taxon>
        <taxon>Vanrija</taxon>
    </lineage>
</organism>
<dbReference type="GeneID" id="87811200"/>
<feature type="region of interest" description="Disordered" evidence="1">
    <location>
        <begin position="492"/>
        <end position="513"/>
    </location>
</feature>
<dbReference type="EMBL" id="CP086719">
    <property type="protein sequence ID" value="WOO84510.1"/>
    <property type="molecule type" value="Genomic_DNA"/>
</dbReference>
<evidence type="ECO:0000313" key="3">
    <source>
        <dbReference type="EMBL" id="WOO84510.1"/>
    </source>
</evidence>
<evidence type="ECO:0000256" key="2">
    <source>
        <dbReference type="SAM" id="Phobius"/>
    </source>
</evidence>
<dbReference type="RefSeq" id="XP_062630536.1">
    <property type="nucleotide sequence ID" value="XM_062774555.1"/>
</dbReference>
<keyword evidence="2" id="KW-1133">Transmembrane helix</keyword>
<sequence>MPPTTRSDKGKGKAKAVPSASETAPLLHQSAVDRLRAEYGAAESSASSTASAEYTVDTPATGHSHRRSKRFAVVASALSLLLGVVVFTALLAASFIPPAESESLDLAPALVYTSPGVKVLDVSGSGVRVNVTFRGGVDVDYVLAETKREWPSWVPGWFGRLRESVAHGVIGTLPQKTVTVAIPEILVYRREGGLALLNVSFPDPIDVPLLVGKVHEPEYVDIAVEAVATPVAPAGDIWEWSQKAWAKGHADVVVGAKEATASIRGAWWAKYLSFSQADVSVPLRLRVPALPNLPPPGKPLDLAKLVKLDSYGLYSDNGLKISANISLPNPGVDEVPFGLPFSVELEGTPIAEVLAVTTKCTNTSVHVNIDGDVTVSTGDPLSHFLQRFLHGEDNPLTVRGLGKVHHPNPSTPLPPPWVLQSLPSLSLDLVFPSPTNRPNIVRKVTLENIKFFEIAGTMHASGIVVASIQLPDGLEHVAINVTNIRPDVLVFDGPVESDDQSDPEDPPDNAFGRIHPAEYLDATTGPSEDPDLPDGLTVRAPFEDLALDVLPGRNGILQSFVAKILFKGSALAGIDGVADVRAAVIGLEGELEAGSLPVRGEFYVKR</sequence>
<feature type="compositionally biased region" description="Acidic residues" evidence="1">
    <location>
        <begin position="495"/>
        <end position="507"/>
    </location>
</feature>
<gene>
    <name evidence="3" type="ORF">LOC62_06G008030</name>
</gene>
<proteinExistence type="predicted"/>
<dbReference type="Proteomes" id="UP000827549">
    <property type="component" value="Chromosome 6"/>
</dbReference>
<evidence type="ECO:0000256" key="1">
    <source>
        <dbReference type="SAM" id="MobiDB-lite"/>
    </source>
</evidence>
<feature type="compositionally biased region" description="Basic and acidic residues" evidence="1">
    <location>
        <begin position="1"/>
        <end position="11"/>
    </location>
</feature>
<name>A0AAF1BNL7_9TREE</name>